<sequence length="98" mass="11514">MKGSIIVYQTSNLSRHKATKFSRELHGYKDRSNKGRYVYHRPGLLDEIPSRELIRGAVIIKRRDLDKVLEFMKSYDAKVYARTVELTARDEEILKSKE</sequence>
<dbReference type="EMBL" id="LHYB01000074">
    <property type="protein sequence ID" value="KXB03334.1"/>
    <property type="molecule type" value="Genomic_DNA"/>
</dbReference>
<keyword evidence="2" id="KW-1185">Reference proteome</keyword>
<gene>
    <name evidence="1" type="ORF">AKJ48_03995</name>
</gene>
<evidence type="ECO:0000313" key="2">
    <source>
        <dbReference type="Proteomes" id="UP000070076"/>
    </source>
</evidence>
<comment type="caution">
    <text evidence="1">The sequence shown here is derived from an EMBL/GenBank/DDBJ whole genome shotgun (WGS) entry which is preliminary data.</text>
</comment>
<name>A0A133VA79_9EURY</name>
<accession>A0A133VA79</accession>
<dbReference type="AlphaFoldDB" id="A0A133VA79"/>
<evidence type="ECO:0000313" key="1">
    <source>
        <dbReference type="EMBL" id="KXB03334.1"/>
    </source>
</evidence>
<proteinExistence type="predicted"/>
<protein>
    <submittedName>
        <fullName evidence="1">Uncharacterized protein</fullName>
    </submittedName>
</protein>
<organism evidence="1 2">
    <name type="scientific">candidate division MSBL1 archaeon SCGC-AAA261O19</name>
    <dbReference type="NCBI Taxonomy" id="1698277"/>
    <lineage>
        <taxon>Archaea</taxon>
        <taxon>Methanobacteriati</taxon>
        <taxon>Methanobacteriota</taxon>
        <taxon>candidate division MSBL1</taxon>
    </lineage>
</organism>
<reference evidence="1 2" key="1">
    <citation type="journal article" date="2016" name="Sci. Rep.">
        <title>Metabolic traits of an uncultured archaeal lineage -MSBL1- from brine pools of the Red Sea.</title>
        <authorList>
            <person name="Mwirichia R."/>
            <person name="Alam I."/>
            <person name="Rashid M."/>
            <person name="Vinu M."/>
            <person name="Ba-Alawi W."/>
            <person name="Anthony Kamau A."/>
            <person name="Kamanda Ngugi D."/>
            <person name="Goker M."/>
            <person name="Klenk H.P."/>
            <person name="Bajic V."/>
            <person name="Stingl U."/>
        </authorList>
    </citation>
    <scope>NUCLEOTIDE SEQUENCE [LARGE SCALE GENOMIC DNA]</scope>
    <source>
        <strain evidence="1">SCGC-AAA261O19</strain>
    </source>
</reference>
<dbReference type="Proteomes" id="UP000070076">
    <property type="component" value="Unassembled WGS sequence"/>
</dbReference>